<proteinExistence type="predicted"/>
<sequence length="201" mass="22755">MQEYLHDIAVNQLRAEYQSKGYTVAIDAPIGDTKADLVAKRADEVVVLEIKVGSMTPEKRERVTKLGDYVRDHKNYKFLVVVSTPPKPKNIDVPDLDELLHEYILDNFPSELDSLSSHTQIEDVIESTVDELSVLDEGRLAVKGSGVVEVELHYGSKDDEHISYDSFPFTFDAVLKRNEKDELTIDDMHELTVDTSSWDES</sequence>
<dbReference type="EMBL" id="JAFMYV010000002">
    <property type="protein sequence ID" value="MBO0936191.1"/>
    <property type="molecule type" value="Genomic_DNA"/>
</dbReference>
<keyword evidence="4" id="KW-1185">Reference proteome</keyword>
<organism evidence="3 4">
    <name type="scientific">Fibrella rubiginis</name>
    <dbReference type="NCBI Taxonomy" id="2817060"/>
    <lineage>
        <taxon>Bacteria</taxon>
        <taxon>Pseudomonadati</taxon>
        <taxon>Bacteroidota</taxon>
        <taxon>Cytophagia</taxon>
        <taxon>Cytophagales</taxon>
        <taxon>Spirosomataceae</taxon>
        <taxon>Fibrella</taxon>
    </lineage>
</organism>
<dbReference type="InterPro" id="IPR041584">
    <property type="entry name" value="Put_pPIWI_pnuc_2"/>
</dbReference>
<accession>A0A939K4H5</accession>
<reference evidence="3" key="1">
    <citation type="submission" date="2021-03" db="EMBL/GenBank/DDBJ databases">
        <title>Fibrella sp. HMF5335 genome sequencing and assembly.</title>
        <authorList>
            <person name="Kang H."/>
            <person name="Kim H."/>
            <person name="Bae S."/>
            <person name="Joh K."/>
        </authorList>
    </citation>
    <scope>NUCLEOTIDE SEQUENCE</scope>
    <source>
        <strain evidence="3">HMF5335</strain>
    </source>
</reference>
<evidence type="ECO:0000313" key="4">
    <source>
        <dbReference type="Proteomes" id="UP000664034"/>
    </source>
</evidence>
<dbReference type="Proteomes" id="UP000664034">
    <property type="component" value="Unassembled WGS sequence"/>
</dbReference>
<dbReference type="Pfam" id="PF18743">
    <property type="entry name" value="AHJR-like"/>
    <property type="match status" value="1"/>
</dbReference>
<dbReference type="RefSeq" id="WP_207363728.1">
    <property type="nucleotide sequence ID" value="NZ_JAFMYV010000002.1"/>
</dbReference>
<dbReference type="Pfam" id="PF18166">
    <property type="entry name" value="pP_pnuc_2"/>
    <property type="match status" value="1"/>
</dbReference>
<evidence type="ECO:0000259" key="2">
    <source>
        <dbReference type="Pfam" id="PF18743"/>
    </source>
</evidence>
<name>A0A939K4H5_9BACT</name>
<evidence type="ECO:0008006" key="5">
    <source>
        <dbReference type="Google" id="ProtNLM"/>
    </source>
</evidence>
<dbReference type="AlphaFoldDB" id="A0A939K4H5"/>
<evidence type="ECO:0000313" key="3">
    <source>
        <dbReference type="EMBL" id="MBO0936191.1"/>
    </source>
</evidence>
<dbReference type="InterPro" id="IPR040902">
    <property type="entry name" value="AHJR-like"/>
</dbReference>
<feature type="domain" description="Predicted pPIWI-associating nuclease group 2" evidence="1">
    <location>
        <begin position="99"/>
        <end position="198"/>
    </location>
</feature>
<evidence type="ECO:0000259" key="1">
    <source>
        <dbReference type="Pfam" id="PF18166"/>
    </source>
</evidence>
<comment type="caution">
    <text evidence="3">The sequence shown here is derived from an EMBL/GenBank/DDBJ whole genome shotgun (WGS) entry which is preliminary data.</text>
</comment>
<protein>
    <recommendedName>
        <fullName evidence="5">REase AHJR-like domain-containing protein</fullName>
    </recommendedName>
</protein>
<feature type="domain" description="REase AHJR-like" evidence="2">
    <location>
        <begin position="9"/>
        <end position="87"/>
    </location>
</feature>
<gene>
    <name evidence="3" type="ORF">J2I47_06500</name>
</gene>